<comment type="similarity">
    <text evidence="1 5">Belongs to the metallo-dependent hydrolases superfamily. CpsB/CapC family.</text>
</comment>
<evidence type="ECO:0000256" key="4">
    <source>
        <dbReference type="ARBA" id="ARBA00051722"/>
    </source>
</evidence>
<dbReference type="Proteomes" id="UP000287101">
    <property type="component" value="Unassembled WGS sequence"/>
</dbReference>
<keyword evidence="3 5" id="KW-0904">Protein phosphatase</keyword>
<keyword evidence="2 5" id="KW-0378">Hydrolase</keyword>
<proteinExistence type="inferred from homology"/>
<evidence type="ECO:0000256" key="2">
    <source>
        <dbReference type="ARBA" id="ARBA00022801"/>
    </source>
</evidence>
<reference evidence="6 7" key="1">
    <citation type="submission" date="2017-05" db="EMBL/GenBank/DDBJ databases">
        <title>Vagococcus spp. assemblies.</title>
        <authorList>
            <person name="Gulvik C.A."/>
        </authorList>
    </citation>
    <scope>NUCLEOTIDE SEQUENCE [LARGE SCALE GENOMIC DNA]</scope>
    <source>
        <strain evidence="6 7">CCUG 41755</strain>
    </source>
</reference>
<dbReference type="InterPro" id="IPR016667">
    <property type="entry name" value="Caps_polysacc_synth_CpsB/CapC"/>
</dbReference>
<dbReference type="PANTHER" id="PTHR39181">
    <property type="entry name" value="TYROSINE-PROTEIN PHOSPHATASE YWQE"/>
    <property type="match status" value="1"/>
</dbReference>
<dbReference type="AlphaFoldDB" id="A0A430A832"/>
<comment type="catalytic activity">
    <reaction evidence="4 5">
        <text>O-phospho-L-tyrosyl-[protein] + H2O = L-tyrosyl-[protein] + phosphate</text>
        <dbReference type="Rhea" id="RHEA:10684"/>
        <dbReference type="Rhea" id="RHEA-COMP:10136"/>
        <dbReference type="Rhea" id="RHEA-COMP:20101"/>
        <dbReference type="ChEBI" id="CHEBI:15377"/>
        <dbReference type="ChEBI" id="CHEBI:43474"/>
        <dbReference type="ChEBI" id="CHEBI:46858"/>
        <dbReference type="ChEBI" id="CHEBI:61978"/>
        <dbReference type="EC" id="3.1.3.48"/>
    </reaction>
</comment>
<keyword evidence="7" id="KW-1185">Reference proteome</keyword>
<evidence type="ECO:0000313" key="6">
    <source>
        <dbReference type="EMBL" id="RSU03268.1"/>
    </source>
</evidence>
<dbReference type="EMBL" id="NGJY01000002">
    <property type="protein sequence ID" value="RSU03268.1"/>
    <property type="molecule type" value="Genomic_DNA"/>
</dbReference>
<dbReference type="PIRSF" id="PIRSF016557">
    <property type="entry name" value="Caps_synth_CpsB"/>
    <property type="match status" value="1"/>
</dbReference>
<dbReference type="EC" id="3.1.3.48" evidence="5"/>
<dbReference type="GO" id="GO:0004725">
    <property type="term" value="F:protein tyrosine phosphatase activity"/>
    <property type="evidence" value="ECO:0007669"/>
    <property type="project" value="UniProtKB-UniRule"/>
</dbReference>
<dbReference type="Gene3D" id="3.20.20.140">
    <property type="entry name" value="Metal-dependent hydrolases"/>
    <property type="match status" value="1"/>
</dbReference>
<sequence length="254" mass="28726">MIDLHCHILPGIDDGAQTLEDSLAMAEVAVANGITHILCTPHHNNGRFENPKYEVMEHVSRLQEELDKRDIPLTLFEGQEVRLTGETIPDLLNDKLLTVDSEDRYLLIEFPSSDVPSFSEQVVFELVSKGITPIIVHPERNAVFLEDPNLLIPFLEMGCLAQLTAPSYIGVFGKKIQKMAKLMIKHNMVHMIATDAHNVNKRTFCLKEAYKRLGKEFGKGKVQSFQQVARDLINGEQVEVEQYSEVEQKRGLFS</sequence>
<dbReference type="RefSeq" id="WP_126831478.1">
    <property type="nucleotide sequence ID" value="NZ_CBCRYB010000001.1"/>
</dbReference>
<comment type="caution">
    <text evidence="6">The sequence shown here is derived from an EMBL/GenBank/DDBJ whole genome shotgun (WGS) entry which is preliminary data.</text>
</comment>
<dbReference type="InterPro" id="IPR016195">
    <property type="entry name" value="Pol/histidinol_Pase-like"/>
</dbReference>
<accession>A0A430A832</accession>
<dbReference type="GO" id="GO:0030145">
    <property type="term" value="F:manganese ion binding"/>
    <property type="evidence" value="ECO:0007669"/>
    <property type="project" value="UniProtKB-UniRule"/>
</dbReference>
<evidence type="ECO:0000256" key="1">
    <source>
        <dbReference type="ARBA" id="ARBA00005750"/>
    </source>
</evidence>
<name>A0A430A832_9ENTE</name>
<evidence type="ECO:0000313" key="7">
    <source>
        <dbReference type="Proteomes" id="UP000287101"/>
    </source>
</evidence>
<dbReference type="PANTHER" id="PTHR39181:SF1">
    <property type="entry name" value="TYROSINE-PROTEIN PHOSPHATASE YWQE"/>
    <property type="match status" value="1"/>
</dbReference>
<organism evidence="6 7">
    <name type="scientific">Vagococcus fessus</name>
    <dbReference type="NCBI Taxonomy" id="120370"/>
    <lineage>
        <taxon>Bacteria</taxon>
        <taxon>Bacillati</taxon>
        <taxon>Bacillota</taxon>
        <taxon>Bacilli</taxon>
        <taxon>Lactobacillales</taxon>
        <taxon>Enterococcaceae</taxon>
        <taxon>Vagococcus</taxon>
    </lineage>
</organism>
<dbReference type="Pfam" id="PF19567">
    <property type="entry name" value="CpsB_CapC"/>
    <property type="match status" value="1"/>
</dbReference>
<dbReference type="SUPFAM" id="SSF89550">
    <property type="entry name" value="PHP domain-like"/>
    <property type="match status" value="1"/>
</dbReference>
<protein>
    <recommendedName>
        <fullName evidence="5">Tyrosine-protein phosphatase</fullName>
        <ecNumber evidence="5">3.1.3.48</ecNumber>
    </recommendedName>
</protein>
<gene>
    <name evidence="6" type="ORF">CBF31_06010</name>
</gene>
<evidence type="ECO:0000256" key="5">
    <source>
        <dbReference type="PIRNR" id="PIRNR016557"/>
    </source>
</evidence>
<dbReference type="OrthoDB" id="9788539at2"/>
<evidence type="ECO:0000256" key="3">
    <source>
        <dbReference type="ARBA" id="ARBA00022912"/>
    </source>
</evidence>